<keyword evidence="2" id="KW-1185">Reference proteome</keyword>
<organism evidence="1 2">
    <name type="scientific">Dictyocaulus viviparus</name>
    <name type="common">Bovine lungworm</name>
    <dbReference type="NCBI Taxonomy" id="29172"/>
    <lineage>
        <taxon>Eukaryota</taxon>
        <taxon>Metazoa</taxon>
        <taxon>Ecdysozoa</taxon>
        <taxon>Nematoda</taxon>
        <taxon>Chromadorea</taxon>
        <taxon>Rhabditida</taxon>
        <taxon>Rhabditina</taxon>
        <taxon>Rhabditomorpha</taxon>
        <taxon>Strongyloidea</taxon>
        <taxon>Metastrongylidae</taxon>
        <taxon>Dictyocaulus</taxon>
    </lineage>
</organism>
<reference evidence="2" key="2">
    <citation type="journal article" date="2016" name="Sci. Rep.">
        <title>Dictyocaulus viviparus genome, variome and transcriptome elucidate lungworm biology and support future intervention.</title>
        <authorList>
            <person name="McNulty S.N."/>
            <person name="Strube C."/>
            <person name="Rosa B.A."/>
            <person name="Martin J.C."/>
            <person name="Tyagi R."/>
            <person name="Choi Y.J."/>
            <person name="Wang Q."/>
            <person name="Hallsworth Pepin K."/>
            <person name="Zhang X."/>
            <person name="Ozersky P."/>
            <person name="Wilson R.K."/>
            <person name="Sternberg P.W."/>
            <person name="Gasser R.B."/>
            <person name="Mitreva M."/>
        </authorList>
    </citation>
    <scope>NUCLEOTIDE SEQUENCE [LARGE SCALE GENOMIC DNA]</scope>
    <source>
        <strain evidence="2">HannoverDv2000</strain>
    </source>
</reference>
<protein>
    <submittedName>
        <fullName evidence="1">Uncharacterized protein</fullName>
    </submittedName>
</protein>
<dbReference type="EMBL" id="KN716174">
    <property type="protein sequence ID" value="KJH51904.1"/>
    <property type="molecule type" value="Genomic_DNA"/>
</dbReference>
<dbReference type="AlphaFoldDB" id="A0A0D8Y7F6"/>
<reference evidence="1 2" key="1">
    <citation type="submission" date="2013-11" db="EMBL/GenBank/DDBJ databases">
        <title>Draft genome of the bovine lungworm Dictyocaulus viviparus.</title>
        <authorList>
            <person name="Mitreva M."/>
        </authorList>
    </citation>
    <scope>NUCLEOTIDE SEQUENCE [LARGE SCALE GENOMIC DNA]</scope>
    <source>
        <strain evidence="1 2">HannoverDv2000</strain>
    </source>
</reference>
<evidence type="ECO:0000313" key="2">
    <source>
        <dbReference type="Proteomes" id="UP000053766"/>
    </source>
</evidence>
<sequence>MTPLTLLTMIVTDLYAPHAAFTMPLYLEFTSLSFFYQDQIQTLTRELLLYCSPSSI</sequence>
<dbReference type="Proteomes" id="UP000053766">
    <property type="component" value="Unassembled WGS sequence"/>
</dbReference>
<gene>
    <name evidence="1" type="ORF">DICVIV_01885</name>
</gene>
<name>A0A0D8Y7F6_DICVI</name>
<accession>A0A0D8Y7F6</accession>
<proteinExistence type="predicted"/>
<evidence type="ECO:0000313" key="1">
    <source>
        <dbReference type="EMBL" id="KJH51904.1"/>
    </source>
</evidence>